<comment type="caution">
    <text evidence="2">The sequence shown here is derived from an EMBL/GenBank/DDBJ whole genome shotgun (WGS) entry which is preliminary data.</text>
</comment>
<feature type="transmembrane region" description="Helical" evidence="1">
    <location>
        <begin position="53"/>
        <end position="72"/>
    </location>
</feature>
<gene>
    <name evidence="2" type="ORF">AR438_02240</name>
</gene>
<protein>
    <submittedName>
        <fullName evidence="2">Uncharacterized protein</fullName>
    </submittedName>
</protein>
<reference evidence="2 3" key="1">
    <citation type="submission" date="2015-10" db="EMBL/GenBank/DDBJ databases">
        <title>Chryseobacterium aquaticum genome.</title>
        <authorList>
            <person name="Newman J.D."/>
            <person name="Ferguson M.B."/>
            <person name="Miller J.R."/>
        </authorList>
    </citation>
    <scope>NUCLEOTIDE SEQUENCE [LARGE SCALE GENOMIC DNA]</scope>
    <source>
        <strain evidence="2 3">KCTC 12483</strain>
    </source>
</reference>
<dbReference type="AlphaFoldDB" id="A0A0Q3KBA8"/>
<accession>A0A0Q3KBA8</accession>
<sequence>MSGITILKKKIDKNTIIFYSLFILLFVVLNFYVQPLVKREYLQDEINKFNDHFSWKINLIICSCILLFVLVFKTKTIQSRGEAILVFLLLVVFTFIFFTKIITNISLYVNQLAIKGKEKEVLSVYTEKTEQGKYIHLSGNKISIHDSDDENLEKIDEIRNKNRVKPLNEIRNRDTINIVFKQGLFGFKYLK</sequence>
<dbReference type="STRING" id="452084.AR438_02240"/>
<keyword evidence="1" id="KW-0812">Transmembrane</keyword>
<keyword evidence="1" id="KW-1133">Transmembrane helix</keyword>
<organism evidence="2 3">
    <name type="scientific">Chryseobacterium aquaticum</name>
    <dbReference type="NCBI Taxonomy" id="452084"/>
    <lineage>
        <taxon>Bacteria</taxon>
        <taxon>Pseudomonadati</taxon>
        <taxon>Bacteroidota</taxon>
        <taxon>Flavobacteriia</taxon>
        <taxon>Flavobacteriales</taxon>
        <taxon>Weeksellaceae</taxon>
        <taxon>Chryseobacterium group</taxon>
        <taxon>Chryseobacterium</taxon>
    </lineage>
</organism>
<evidence type="ECO:0000313" key="3">
    <source>
        <dbReference type="Proteomes" id="UP000051682"/>
    </source>
</evidence>
<feature type="transmembrane region" description="Helical" evidence="1">
    <location>
        <begin position="84"/>
        <end position="109"/>
    </location>
</feature>
<evidence type="ECO:0000256" key="1">
    <source>
        <dbReference type="SAM" id="Phobius"/>
    </source>
</evidence>
<name>A0A0Q3KBA8_9FLAO</name>
<dbReference type="Proteomes" id="UP000051682">
    <property type="component" value="Unassembled WGS sequence"/>
</dbReference>
<keyword evidence="1" id="KW-0472">Membrane</keyword>
<dbReference type="EMBL" id="LLYZ01000002">
    <property type="protein sequence ID" value="KQK27051.1"/>
    <property type="molecule type" value="Genomic_DNA"/>
</dbReference>
<evidence type="ECO:0000313" key="2">
    <source>
        <dbReference type="EMBL" id="KQK27051.1"/>
    </source>
</evidence>
<proteinExistence type="predicted"/>
<feature type="transmembrane region" description="Helical" evidence="1">
    <location>
        <begin position="16"/>
        <end position="33"/>
    </location>
</feature>
<keyword evidence="3" id="KW-1185">Reference proteome</keyword>